<dbReference type="AlphaFoldDB" id="A0A1G7W827"/>
<keyword evidence="3" id="KW-1185">Reference proteome</keyword>
<dbReference type="EMBL" id="FNCH01000009">
    <property type="protein sequence ID" value="SDG68144.1"/>
    <property type="molecule type" value="Genomic_DNA"/>
</dbReference>
<dbReference type="RefSeq" id="WP_090500579.1">
    <property type="nucleotide sequence ID" value="NZ_FNCH01000009.1"/>
</dbReference>
<sequence length="79" mass="8414">MIDLKNALTFLTDRPSIGMAGGFGSGLLLSVQSFVTDEHALKIAASLGVVFGMLVAALTLILKCIELVEKVHSKIKRKS</sequence>
<name>A0A1G7W827_9SPHI</name>
<reference evidence="3" key="1">
    <citation type="submission" date="2016-10" db="EMBL/GenBank/DDBJ databases">
        <authorList>
            <person name="Varghese N."/>
            <person name="Submissions S."/>
        </authorList>
    </citation>
    <scope>NUCLEOTIDE SEQUENCE [LARGE SCALE GENOMIC DNA]</scope>
    <source>
        <strain evidence="3">DSM 17933</strain>
    </source>
</reference>
<accession>A0A1G7W827</accession>
<keyword evidence="1" id="KW-0812">Transmembrane</keyword>
<proteinExistence type="predicted"/>
<organism evidence="2 3">
    <name type="scientific">Pedobacter terrae</name>
    <dbReference type="NCBI Taxonomy" id="405671"/>
    <lineage>
        <taxon>Bacteria</taxon>
        <taxon>Pseudomonadati</taxon>
        <taxon>Bacteroidota</taxon>
        <taxon>Sphingobacteriia</taxon>
        <taxon>Sphingobacteriales</taxon>
        <taxon>Sphingobacteriaceae</taxon>
        <taxon>Pedobacter</taxon>
    </lineage>
</organism>
<keyword evidence="1" id="KW-1133">Transmembrane helix</keyword>
<gene>
    <name evidence="2" type="ORF">SAMN05421827_109142</name>
</gene>
<evidence type="ECO:0000313" key="3">
    <source>
        <dbReference type="Proteomes" id="UP000199643"/>
    </source>
</evidence>
<keyword evidence="1" id="KW-0472">Membrane</keyword>
<dbReference type="Proteomes" id="UP000199643">
    <property type="component" value="Unassembled WGS sequence"/>
</dbReference>
<evidence type="ECO:0000313" key="2">
    <source>
        <dbReference type="EMBL" id="SDG68144.1"/>
    </source>
</evidence>
<evidence type="ECO:0000256" key="1">
    <source>
        <dbReference type="SAM" id="Phobius"/>
    </source>
</evidence>
<protein>
    <submittedName>
        <fullName evidence="2">Uncharacterized protein</fullName>
    </submittedName>
</protein>
<dbReference type="STRING" id="405671.SAMN05421827_109142"/>
<feature type="transmembrane region" description="Helical" evidence="1">
    <location>
        <begin position="43"/>
        <end position="68"/>
    </location>
</feature>